<evidence type="ECO:0000313" key="4">
    <source>
        <dbReference type="Proteomes" id="UP001271007"/>
    </source>
</evidence>
<dbReference type="PRINTS" id="PR00081">
    <property type="entry name" value="GDHRDH"/>
</dbReference>
<keyword evidence="4" id="KW-1185">Reference proteome</keyword>
<gene>
    <name evidence="3" type="ORF">LTR09_011211</name>
</gene>
<proteinExistence type="inferred from homology"/>
<dbReference type="InterPro" id="IPR002347">
    <property type="entry name" value="SDR_fam"/>
</dbReference>
<dbReference type="GO" id="GO:0016491">
    <property type="term" value="F:oxidoreductase activity"/>
    <property type="evidence" value="ECO:0007669"/>
    <property type="project" value="UniProtKB-KW"/>
</dbReference>
<keyword evidence="2" id="KW-0560">Oxidoreductase</keyword>
<dbReference type="InterPro" id="IPR036291">
    <property type="entry name" value="NAD(P)-bd_dom_sf"/>
</dbReference>
<dbReference type="SUPFAM" id="SSF51735">
    <property type="entry name" value="NAD(P)-binding Rossmann-fold domains"/>
    <property type="match status" value="1"/>
</dbReference>
<dbReference type="PANTHER" id="PTHR43477:SF1">
    <property type="entry name" value="DIHYDROANTICAPSIN 7-DEHYDROGENASE"/>
    <property type="match status" value="1"/>
</dbReference>
<evidence type="ECO:0000313" key="3">
    <source>
        <dbReference type="EMBL" id="KAK3047339.1"/>
    </source>
</evidence>
<evidence type="ECO:0000256" key="1">
    <source>
        <dbReference type="ARBA" id="ARBA00006484"/>
    </source>
</evidence>
<accession>A0AAJ0DCP0</accession>
<dbReference type="Gene3D" id="3.40.50.720">
    <property type="entry name" value="NAD(P)-binding Rossmann-like Domain"/>
    <property type="match status" value="1"/>
</dbReference>
<dbReference type="InterPro" id="IPR051122">
    <property type="entry name" value="SDR_DHRS6-like"/>
</dbReference>
<evidence type="ECO:0000256" key="2">
    <source>
        <dbReference type="ARBA" id="ARBA00023002"/>
    </source>
</evidence>
<sequence>MAPNARNNVLLVGGSSGVGLATAKLALTALPGTNIVLSSSNKERLEKAVQELKSAAPSEESIIDFVVGDVSNISTQFNDVEAILKAANSIFNGKIDHIIWTAGSFPHPPQGDGPKEPSNDDLLSVSTTRLFGPLTLTHLGKKYMTNSRKSSITTSSGVLVYRPRPGIARGIGLLGGLDSATRGLAVDLAPIRANFVVLGPIKTPLLEKFASSEAAMKHMAEGSLLKAVGEADEAAEAYLASMRCSYMTGSRIDCDGGALLV</sequence>
<comment type="caution">
    <text evidence="3">The sequence shown here is derived from an EMBL/GenBank/DDBJ whole genome shotgun (WGS) entry which is preliminary data.</text>
</comment>
<dbReference type="Pfam" id="PF13561">
    <property type="entry name" value="adh_short_C2"/>
    <property type="match status" value="1"/>
</dbReference>
<comment type="similarity">
    <text evidence="1">Belongs to the short-chain dehydrogenases/reductases (SDR) family.</text>
</comment>
<dbReference type="AlphaFoldDB" id="A0AAJ0DCP0"/>
<dbReference type="EMBL" id="JAWDJX010000063">
    <property type="protein sequence ID" value="KAK3047339.1"/>
    <property type="molecule type" value="Genomic_DNA"/>
</dbReference>
<reference evidence="3" key="1">
    <citation type="submission" date="2023-04" db="EMBL/GenBank/DDBJ databases">
        <title>Black Yeasts Isolated from many extreme environments.</title>
        <authorList>
            <person name="Coleine C."/>
            <person name="Stajich J.E."/>
            <person name="Selbmann L."/>
        </authorList>
    </citation>
    <scope>NUCLEOTIDE SEQUENCE</scope>
    <source>
        <strain evidence="3">CCFEE 5312</strain>
    </source>
</reference>
<name>A0AAJ0DCP0_9PEZI</name>
<protein>
    <submittedName>
        <fullName evidence="3">Uncharacterized protein</fullName>
    </submittedName>
</protein>
<organism evidence="3 4">
    <name type="scientific">Extremus antarcticus</name>
    <dbReference type="NCBI Taxonomy" id="702011"/>
    <lineage>
        <taxon>Eukaryota</taxon>
        <taxon>Fungi</taxon>
        <taxon>Dikarya</taxon>
        <taxon>Ascomycota</taxon>
        <taxon>Pezizomycotina</taxon>
        <taxon>Dothideomycetes</taxon>
        <taxon>Dothideomycetidae</taxon>
        <taxon>Mycosphaerellales</taxon>
        <taxon>Extremaceae</taxon>
        <taxon>Extremus</taxon>
    </lineage>
</organism>
<dbReference type="Proteomes" id="UP001271007">
    <property type="component" value="Unassembled WGS sequence"/>
</dbReference>
<dbReference type="PANTHER" id="PTHR43477">
    <property type="entry name" value="DIHYDROANTICAPSIN 7-DEHYDROGENASE"/>
    <property type="match status" value="1"/>
</dbReference>